<keyword evidence="2" id="KW-1185">Reference proteome</keyword>
<accession>A0ACB8QTU8</accession>
<name>A0ACB8QTU8_9AGAM</name>
<dbReference type="EMBL" id="MU273489">
    <property type="protein sequence ID" value="KAI0035117.1"/>
    <property type="molecule type" value="Genomic_DNA"/>
</dbReference>
<reference evidence="1" key="1">
    <citation type="submission" date="2021-02" db="EMBL/GenBank/DDBJ databases">
        <authorList>
            <consortium name="DOE Joint Genome Institute"/>
            <person name="Ahrendt S."/>
            <person name="Looney B.P."/>
            <person name="Miyauchi S."/>
            <person name="Morin E."/>
            <person name="Drula E."/>
            <person name="Courty P.E."/>
            <person name="Chicoki N."/>
            <person name="Fauchery L."/>
            <person name="Kohler A."/>
            <person name="Kuo A."/>
            <person name="Labutti K."/>
            <person name="Pangilinan J."/>
            <person name="Lipzen A."/>
            <person name="Riley R."/>
            <person name="Andreopoulos W."/>
            <person name="He G."/>
            <person name="Johnson J."/>
            <person name="Barry K.W."/>
            <person name="Grigoriev I.V."/>
            <person name="Nagy L."/>
            <person name="Hibbett D."/>
            <person name="Henrissat B."/>
            <person name="Matheny P.B."/>
            <person name="Labbe J."/>
            <person name="Martin F."/>
        </authorList>
    </citation>
    <scope>NUCLEOTIDE SEQUENCE</scope>
    <source>
        <strain evidence="1">EC-137</strain>
    </source>
</reference>
<protein>
    <submittedName>
        <fullName evidence="1">Uncharacterized protein</fullName>
    </submittedName>
</protein>
<organism evidence="1 2">
    <name type="scientific">Vararia minispora EC-137</name>
    <dbReference type="NCBI Taxonomy" id="1314806"/>
    <lineage>
        <taxon>Eukaryota</taxon>
        <taxon>Fungi</taxon>
        <taxon>Dikarya</taxon>
        <taxon>Basidiomycota</taxon>
        <taxon>Agaricomycotina</taxon>
        <taxon>Agaricomycetes</taxon>
        <taxon>Russulales</taxon>
        <taxon>Lachnocladiaceae</taxon>
        <taxon>Vararia</taxon>
    </lineage>
</organism>
<sequence length="650" mass="71603">MRVLTEQLTSSQQTIALLVAEKASLSAALDRLSDVEASSHETARMLVEARKEVEELRTRVEAADRNANEGAAQSYELAKRARELEDRCKEQDRELQLTKASIDEYRTDAERSARHVRELEEQIQSDDRVERAESALQNVQNRATELEVQLSKLKQSHALLRTEHEGVHGQLETSKGAAASWEAKHAALRNQHTDLQTQLSSAQSEYRSLTAAKSSTEDQLATAQQQVVALREDVARVTAEHIASMRQLQTAQSDARAATRRAEIAERTQADLQAESSRLLAAVEEMRPKIVELTDVRLALTERAAALEAAVRERDAVIATAEGAEHEARGRAEALEEQLRDALAVREREKAEAQEERDELQRGFAELQAELEDARAAVRDLEVERTTQRALTVRQTAELEILGGAQHTLADELSGVRRELEETKLAAAEQEDFLERARMDIEALRADKENELDVLRSELALLQAGSASPALGEELLASLRQQHHLELSAAQSQIRALQAAVFEADARVHALQRQLRTTVDVRNSGSSELDKRPPSRARTSSDDMRRAARRASGGPPGTTQTTFGANLSAETRHKRKVSLGMLKARIDSEVAAAVASNPASRAISPLPGAGLTSVPEDGGMDAGLSPKRPQFLDESHIFWCSSCRGELVIL</sequence>
<gene>
    <name evidence="1" type="ORF">K488DRAFT_43965</name>
</gene>
<proteinExistence type="predicted"/>
<evidence type="ECO:0000313" key="2">
    <source>
        <dbReference type="Proteomes" id="UP000814128"/>
    </source>
</evidence>
<reference evidence="1" key="2">
    <citation type="journal article" date="2022" name="New Phytol.">
        <title>Evolutionary transition to the ectomycorrhizal habit in the genomes of a hyperdiverse lineage of mushroom-forming fungi.</title>
        <authorList>
            <person name="Looney B."/>
            <person name="Miyauchi S."/>
            <person name="Morin E."/>
            <person name="Drula E."/>
            <person name="Courty P.E."/>
            <person name="Kohler A."/>
            <person name="Kuo A."/>
            <person name="LaButti K."/>
            <person name="Pangilinan J."/>
            <person name="Lipzen A."/>
            <person name="Riley R."/>
            <person name="Andreopoulos W."/>
            <person name="He G."/>
            <person name="Johnson J."/>
            <person name="Nolan M."/>
            <person name="Tritt A."/>
            <person name="Barry K.W."/>
            <person name="Grigoriev I.V."/>
            <person name="Nagy L.G."/>
            <person name="Hibbett D."/>
            <person name="Henrissat B."/>
            <person name="Matheny P.B."/>
            <person name="Labbe J."/>
            <person name="Martin F.M."/>
        </authorList>
    </citation>
    <scope>NUCLEOTIDE SEQUENCE</scope>
    <source>
        <strain evidence="1">EC-137</strain>
    </source>
</reference>
<evidence type="ECO:0000313" key="1">
    <source>
        <dbReference type="EMBL" id="KAI0035117.1"/>
    </source>
</evidence>
<comment type="caution">
    <text evidence="1">The sequence shown here is derived from an EMBL/GenBank/DDBJ whole genome shotgun (WGS) entry which is preliminary data.</text>
</comment>
<dbReference type="Proteomes" id="UP000814128">
    <property type="component" value="Unassembled WGS sequence"/>
</dbReference>